<dbReference type="Proteomes" id="UP001062846">
    <property type="component" value="Chromosome 3"/>
</dbReference>
<reference evidence="1" key="1">
    <citation type="submission" date="2022-02" db="EMBL/GenBank/DDBJ databases">
        <title>Plant Genome Project.</title>
        <authorList>
            <person name="Zhang R.-G."/>
        </authorList>
    </citation>
    <scope>NUCLEOTIDE SEQUENCE</scope>
    <source>
        <strain evidence="1">AT1</strain>
    </source>
</reference>
<name>A0ACC0PCM5_RHOML</name>
<organism evidence="1 2">
    <name type="scientific">Rhododendron molle</name>
    <name type="common">Chinese azalea</name>
    <name type="synonym">Azalea mollis</name>
    <dbReference type="NCBI Taxonomy" id="49168"/>
    <lineage>
        <taxon>Eukaryota</taxon>
        <taxon>Viridiplantae</taxon>
        <taxon>Streptophyta</taxon>
        <taxon>Embryophyta</taxon>
        <taxon>Tracheophyta</taxon>
        <taxon>Spermatophyta</taxon>
        <taxon>Magnoliopsida</taxon>
        <taxon>eudicotyledons</taxon>
        <taxon>Gunneridae</taxon>
        <taxon>Pentapetalae</taxon>
        <taxon>asterids</taxon>
        <taxon>Ericales</taxon>
        <taxon>Ericaceae</taxon>
        <taxon>Ericoideae</taxon>
        <taxon>Rhodoreae</taxon>
        <taxon>Rhododendron</taxon>
    </lineage>
</organism>
<protein>
    <submittedName>
        <fullName evidence="1">Uncharacterized protein</fullName>
    </submittedName>
</protein>
<evidence type="ECO:0000313" key="1">
    <source>
        <dbReference type="EMBL" id="KAI8563390.1"/>
    </source>
</evidence>
<sequence length="66" mass="7534">MYPSFMGPCAIRKVGVTMNKSPKLHKHEAFGNLFDAGNLQRRAREVEGGRIRCGRVFRRGSTRKKK</sequence>
<keyword evidence="2" id="KW-1185">Reference proteome</keyword>
<accession>A0ACC0PCM5</accession>
<comment type="caution">
    <text evidence="1">The sequence shown here is derived from an EMBL/GenBank/DDBJ whole genome shotgun (WGS) entry which is preliminary data.</text>
</comment>
<gene>
    <name evidence="1" type="ORF">RHMOL_Rhmol03G0108200</name>
</gene>
<evidence type="ECO:0000313" key="2">
    <source>
        <dbReference type="Proteomes" id="UP001062846"/>
    </source>
</evidence>
<proteinExistence type="predicted"/>
<dbReference type="EMBL" id="CM046390">
    <property type="protein sequence ID" value="KAI8563390.1"/>
    <property type="molecule type" value="Genomic_DNA"/>
</dbReference>